<organism evidence="4 5">
    <name type="scientific">Tetrapyrgos nigripes</name>
    <dbReference type="NCBI Taxonomy" id="182062"/>
    <lineage>
        <taxon>Eukaryota</taxon>
        <taxon>Fungi</taxon>
        <taxon>Dikarya</taxon>
        <taxon>Basidiomycota</taxon>
        <taxon>Agaricomycotina</taxon>
        <taxon>Agaricomycetes</taxon>
        <taxon>Agaricomycetidae</taxon>
        <taxon>Agaricales</taxon>
        <taxon>Marasmiineae</taxon>
        <taxon>Marasmiaceae</taxon>
        <taxon>Tetrapyrgos</taxon>
    </lineage>
</organism>
<dbReference type="Gene3D" id="3.30.70.330">
    <property type="match status" value="1"/>
</dbReference>
<feature type="compositionally biased region" description="Polar residues" evidence="2">
    <location>
        <begin position="817"/>
        <end position="828"/>
    </location>
</feature>
<feature type="region of interest" description="Disordered" evidence="2">
    <location>
        <begin position="1"/>
        <end position="36"/>
    </location>
</feature>
<reference evidence="4 5" key="1">
    <citation type="journal article" date="2020" name="ISME J.">
        <title>Uncovering the hidden diversity of litter-decomposition mechanisms in mushroom-forming fungi.</title>
        <authorList>
            <person name="Floudas D."/>
            <person name="Bentzer J."/>
            <person name="Ahren D."/>
            <person name="Johansson T."/>
            <person name="Persson P."/>
            <person name="Tunlid A."/>
        </authorList>
    </citation>
    <scope>NUCLEOTIDE SEQUENCE [LARGE SCALE GENOMIC DNA]</scope>
    <source>
        <strain evidence="4 5">CBS 291.85</strain>
    </source>
</reference>
<feature type="region of interest" description="Disordered" evidence="2">
    <location>
        <begin position="781"/>
        <end position="828"/>
    </location>
</feature>
<dbReference type="InterPro" id="IPR012677">
    <property type="entry name" value="Nucleotide-bd_a/b_plait_sf"/>
</dbReference>
<feature type="compositionally biased region" description="Polar residues" evidence="2">
    <location>
        <begin position="15"/>
        <end position="34"/>
    </location>
</feature>
<dbReference type="CDD" id="cd12532">
    <property type="entry name" value="RRM3_MEI2_fungi"/>
    <property type="match status" value="1"/>
</dbReference>
<feature type="compositionally biased region" description="Low complexity" evidence="2">
    <location>
        <begin position="580"/>
        <end position="591"/>
    </location>
</feature>
<feature type="compositionally biased region" description="Polar residues" evidence="2">
    <location>
        <begin position="295"/>
        <end position="304"/>
    </location>
</feature>
<keyword evidence="1" id="KW-0694">RNA-binding</keyword>
<dbReference type="GO" id="GO:0003723">
    <property type="term" value="F:RNA binding"/>
    <property type="evidence" value="ECO:0007669"/>
    <property type="project" value="UniProtKB-KW"/>
</dbReference>
<proteinExistence type="predicted"/>
<dbReference type="PANTHER" id="PTHR23189">
    <property type="entry name" value="RNA RECOGNITION MOTIF-CONTAINING"/>
    <property type="match status" value="1"/>
</dbReference>
<accession>A0A8H5GT85</accession>
<dbReference type="SUPFAM" id="SSF54928">
    <property type="entry name" value="RNA-binding domain, RBD"/>
    <property type="match status" value="2"/>
</dbReference>
<gene>
    <name evidence="4" type="ORF">D9758_002010</name>
</gene>
<evidence type="ECO:0000259" key="3">
    <source>
        <dbReference type="Pfam" id="PF04059"/>
    </source>
</evidence>
<evidence type="ECO:0000313" key="5">
    <source>
        <dbReference type="Proteomes" id="UP000559256"/>
    </source>
</evidence>
<dbReference type="EMBL" id="JAACJM010000010">
    <property type="protein sequence ID" value="KAF5370759.1"/>
    <property type="molecule type" value="Genomic_DNA"/>
</dbReference>
<sequence length="828" mass="90720">MSSRRRQLATPPLTPSSSIQTTASRDSTDHSLSSIAPGDCDPTRFLLVGNVSPVKSDKVSQALCANLTSSSKHDTPPIKGIFVRLLENGVIIIAFFDLRDAIAAKELFANPPDGLISLIADENSSFTCNFVPVESLVAMVGNSDFLKSMDASFFVTAVDQSMENAVASLHVTDDTESDTDAKSRPVNVPMLKRFLEAYGPVRSFAPAKSDAQSPRTFRVEFFDIRDVSAAYEALEGVSVFGMKLRVFGRDYPSSPEASYPTPVSASTTDNLPFSAAGQHSQTRERFHPAVEVDRSQTGSPSPATADTDDDNSKSNPSPNAMDARSKSPAYFYDSNPTPPELTVRAQPSDESLQSNQKSEPKASESDQSTSHASREQGVPLPLPVPQCYAPHMDGSIYPSPEHLMSSPVVPHPYYVQPPTPPIPFHPTNYLLHPQAQAVYPHTPFMYDYDAHVACQAMNMGMVTPWPWDSGVGMMYPPLPAYPGSEYWCHTITPTPIPHVAPYMQGPPALQMNGQPSYFPAVPAPTELPPIPVFPGTGSVSDTGTGVIKGPTPSPPFTQISAQRPPPRVKPPSRGLVHHTAPNPNSSANGNSKENSERNQLNLARIEDGQDTRTTIMIKNIPNKMTDKDLVTYINKVIPRRIDFLYLRMDFSNGCNVGYAFVNFITVQDLLTFAKKRLGHKWNMFSSEKVLQMSYANYQGKEALVEKFKNSCIMDECEAWQPKIFYSEPGPEQGLPEPFPAATHQRRKERSSHNRGALFVPGSGGGVGPSGGIGLLHHANYNARKHGQSYHERHDRQEDRARGNRHRQTAVEERPRSSGAQTNGHATHS</sequence>
<dbReference type="Proteomes" id="UP000559256">
    <property type="component" value="Unassembled WGS sequence"/>
</dbReference>
<evidence type="ECO:0000313" key="4">
    <source>
        <dbReference type="EMBL" id="KAF5370759.1"/>
    </source>
</evidence>
<feature type="region of interest" description="Disordered" evidence="2">
    <location>
        <begin position="251"/>
        <end position="381"/>
    </location>
</feature>
<feature type="compositionally biased region" description="Polar residues" evidence="2">
    <location>
        <begin position="348"/>
        <end position="357"/>
    </location>
</feature>
<feature type="compositionally biased region" description="Basic and acidic residues" evidence="2">
    <location>
        <begin position="281"/>
        <end position="294"/>
    </location>
</feature>
<dbReference type="AlphaFoldDB" id="A0A8H5GT85"/>
<feature type="compositionally biased region" description="Polar residues" evidence="2">
    <location>
        <begin position="261"/>
        <end position="271"/>
    </location>
</feature>
<feature type="region of interest" description="Disordered" evidence="2">
    <location>
        <begin position="541"/>
        <end position="597"/>
    </location>
</feature>
<feature type="compositionally biased region" description="Basic and acidic residues" evidence="2">
    <location>
        <begin position="788"/>
        <end position="801"/>
    </location>
</feature>
<comment type="caution">
    <text evidence="4">The sequence shown here is derived from an EMBL/GenBank/DDBJ whole genome shotgun (WGS) entry which is preliminary data.</text>
</comment>
<dbReference type="InterPro" id="IPR035979">
    <property type="entry name" value="RBD_domain_sf"/>
</dbReference>
<dbReference type="InterPro" id="IPR034862">
    <property type="entry name" value="Fungal_Mei2-like_RRM3"/>
</dbReference>
<feature type="region of interest" description="Disordered" evidence="2">
    <location>
        <begin position="730"/>
        <end position="763"/>
    </location>
</feature>
<protein>
    <recommendedName>
        <fullName evidence="3">Mei2-like C-terminal RNA recognition motif domain-containing protein</fullName>
    </recommendedName>
</protein>
<dbReference type="Pfam" id="PF04059">
    <property type="entry name" value="RRM_2"/>
    <property type="match status" value="1"/>
</dbReference>
<keyword evidence="5" id="KW-1185">Reference proteome</keyword>
<name>A0A8H5GT85_9AGAR</name>
<evidence type="ECO:0000256" key="2">
    <source>
        <dbReference type="SAM" id="MobiDB-lite"/>
    </source>
</evidence>
<dbReference type="InterPro" id="IPR007201">
    <property type="entry name" value="Mei2-like_Rrm_C"/>
</dbReference>
<evidence type="ECO:0000256" key="1">
    <source>
        <dbReference type="ARBA" id="ARBA00022884"/>
    </source>
</evidence>
<dbReference type="OrthoDB" id="417481at2759"/>
<feature type="domain" description="Mei2-like C-terminal RNA recognition motif" evidence="3">
    <location>
        <begin position="612"/>
        <end position="708"/>
    </location>
</feature>